<dbReference type="NCBIfam" id="TIGR02686">
    <property type="entry name" value="relax_trwC"/>
    <property type="match status" value="1"/>
</dbReference>
<sequence length="929" mass="100371">MISFSAISSASDAADYYADLAKAAEYYDGAGRVPSRWLGAGAVLQNLHGEVGRDALRDQLAGKVRDADCNARQLGINRAGDFQHRGGWDFAVSAPKSVSIESLVHSNGAVQEAHRRAVSAVVAYLERYGAAARINGQHVATGNLTIAAYDHVSSRSGDPQLHTHLLVANVTHDHGGRARSVSNERLLEHRAAADAVYHATLSRELQALGYSVRHDRAGHVEIASYSPEQLADFSTRSREIEASLAARGQTRESSSAEARQVAALATRAPKNTPETREAHAARWQAQAQAFGLTPAHRDQAAPTPSAWDVARIARDSVREAAEHLNERESVMRPADINREAARASAGRCTWTDIESAMADALARGELIRGEDGRITTRDALAVESETDAGLESGRGDHREVMTGCQFDQALAKFERSRGFALSDEQRGAARMILTGDDRYQGVQGLAGTGKTTLLAFVREAAESQGWRVIGHSSGAEQAATMQRESGIQSTTTASWLLESERDSTAAGDQKVLIVMDEAGQAGSRQFLAALSTTERAGARMIALGDHYQHQSVEAGRAFARGQAHMPVATLGAASIRRQRTDEAKAAVARVLAGDHASAVRGLRTVEVRSAQTSLPADATREQRREAARADNQQVIARLARDFTAMPREQRDKALIITSTNADRVAINEAVRGGLHLRGDLGDDVQVSTLRKADLSAVEAKRSSSYEPGQIVEVRCDYARAQLARGSQWQVVAAQGDLLRVRDNSGRERTIDPAKIQLQAYTREVRALAIGDRIRWIENHRATHADRPLDDGLRVRNGSGATVVAVSSDGQQIDLRTDAGQQIKLDTAEGQKLDHAYASTSYSAQGVTVDAVKIHHNVEAGRHGDRETYVSLTRARDDLTLYTQDIDRAAAQSGVTLEKSAAHDVSGPEWSPEDAPTDRDRTRDRGAGWG</sequence>
<dbReference type="OrthoDB" id="1634048at2"/>
<dbReference type="Pfam" id="PF08751">
    <property type="entry name" value="TrwC"/>
    <property type="match status" value="1"/>
</dbReference>
<feature type="region of interest" description="Disordered" evidence="1">
    <location>
        <begin position="892"/>
        <end position="929"/>
    </location>
</feature>
<dbReference type="EMBL" id="MWQO01000040">
    <property type="protein sequence ID" value="THD09305.1"/>
    <property type="molecule type" value="Genomic_DNA"/>
</dbReference>
<evidence type="ECO:0000313" key="4">
    <source>
        <dbReference type="Proteomes" id="UP000307749"/>
    </source>
</evidence>
<evidence type="ECO:0000259" key="2">
    <source>
        <dbReference type="Pfam" id="PF08751"/>
    </source>
</evidence>
<evidence type="ECO:0000256" key="1">
    <source>
        <dbReference type="SAM" id="MobiDB-lite"/>
    </source>
</evidence>
<dbReference type="NCBIfam" id="NF041492">
    <property type="entry name" value="MobF"/>
    <property type="match status" value="1"/>
</dbReference>
<dbReference type="AlphaFoldDB" id="A0A4S3KKF1"/>
<dbReference type="Gene3D" id="3.40.50.300">
    <property type="entry name" value="P-loop containing nucleotide triphosphate hydrolases"/>
    <property type="match status" value="2"/>
</dbReference>
<dbReference type="Pfam" id="PF13604">
    <property type="entry name" value="AAA_30"/>
    <property type="match status" value="1"/>
</dbReference>
<dbReference type="InterPro" id="IPR014059">
    <property type="entry name" value="TraI/TrwC_relax"/>
</dbReference>
<proteinExistence type="predicted"/>
<dbReference type="Proteomes" id="UP000307749">
    <property type="component" value="Unassembled WGS sequence"/>
</dbReference>
<organism evidence="3 4">
    <name type="scientific">Metallibacterium scheffleri</name>
    <dbReference type="NCBI Taxonomy" id="993689"/>
    <lineage>
        <taxon>Bacteria</taxon>
        <taxon>Pseudomonadati</taxon>
        <taxon>Pseudomonadota</taxon>
        <taxon>Gammaproteobacteria</taxon>
        <taxon>Lysobacterales</taxon>
        <taxon>Rhodanobacteraceae</taxon>
        <taxon>Metallibacterium</taxon>
    </lineage>
</organism>
<feature type="compositionally biased region" description="Basic and acidic residues" evidence="1">
    <location>
        <begin position="915"/>
        <end position="929"/>
    </location>
</feature>
<accession>A0A4S3KKF1</accession>
<gene>
    <name evidence="3" type="ORF">B1806_11275</name>
</gene>
<dbReference type="STRING" id="993689.GCA_002077135_02384"/>
<dbReference type="InterPro" id="IPR027417">
    <property type="entry name" value="P-loop_NTPase"/>
</dbReference>
<dbReference type="SUPFAM" id="SSF55464">
    <property type="entry name" value="Origin of replication-binding domain, RBD-like"/>
    <property type="match status" value="1"/>
</dbReference>
<comment type="caution">
    <text evidence="3">The sequence shown here is derived from an EMBL/GenBank/DDBJ whole genome shotgun (WGS) entry which is preliminary data.</text>
</comment>
<name>A0A4S3KKF1_9GAMM</name>
<protein>
    <recommendedName>
        <fullName evidence="2">TrwC relaxase domain-containing protein</fullName>
    </recommendedName>
</protein>
<evidence type="ECO:0000313" key="3">
    <source>
        <dbReference type="EMBL" id="THD09305.1"/>
    </source>
</evidence>
<dbReference type="SUPFAM" id="SSF52540">
    <property type="entry name" value="P-loop containing nucleoside triphosphate hydrolases"/>
    <property type="match status" value="2"/>
</dbReference>
<reference evidence="3 4" key="1">
    <citation type="submission" date="2017-02" db="EMBL/GenBank/DDBJ databases">
        <title>Whole genome sequencing of Metallibacterium scheffleri DSM 24874 (T).</title>
        <authorList>
            <person name="Kumar S."/>
            <person name="Patil P."/>
            <person name="Patil P.B."/>
        </authorList>
    </citation>
    <scope>NUCLEOTIDE SEQUENCE [LARGE SCALE GENOMIC DNA]</scope>
    <source>
        <strain evidence="3 4">DSM 24874</strain>
    </source>
</reference>
<dbReference type="RefSeq" id="WP_081128006.1">
    <property type="nucleotide sequence ID" value="NZ_LDOS01000002.1"/>
</dbReference>
<keyword evidence="4" id="KW-1185">Reference proteome</keyword>
<dbReference type="InterPro" id="IPR014862">
    <property type="entry name" value="TrwC"/>
</dbReference>
<feature type="domain" description="TrwC relaxase" evidence="2">
    <location>
        <begin position="10"/>
        <end position="289"/>
    </location>
</feature>
<dbReference type="Gene3D" id="2.30.30.940">
    <property type="match status" value="1"/>
</dbReference>